<dbReference type="EMBL" id="JAPEVA010000021">
    <property type="protein sequence ID" value="KAJ4407331.1"/>
    <property type="molecule type" value="Genomic_DNA"/>
</dbReference>
<dbReference type="AlphaFoldDB" id="A0A9W8ZFL1"/>
<dbReference type="PANTHER" id="PTHR33112:SF16">
    <property type="entry name" value="HETEROKARYON INCOMPATIBILITY DOMAIN-CONTAINING PROTEIN"/>
    <property type="match status" value="1"/>
</dbReference>
<dbReference type="Pfam" id="PF06985">
    <property type="entry name" value="HET"/>
    <property type="match status" value="1"/>
</dbReference>
<feature type="domain" description="Heterokaryon incompatibility" evidence="1">
    <location>
        <begin position="34"/>
        <end position="188"/>
    </location>
</feature>
<organism evidence="2 3">
    <name type="scientific">Didymella pomorum</name>
    <dbReference type="NCBI Taxonomy" id="749634"/>
    <lineage>
        <taxon>Eukaryota</taxon>
        <taxon>Fungi</taxon>
        <taxon>Dikarya</taxon>
        <taxon>Ascomycota</taxon>
        <taxon>Pezizomycotina</taxon>
        <taxon>Dothideomycetes</taxon>
        <taxon>Pleosporomycetidae</taxon>
        <taxon>Pleosporales</taxon>
        <taxon>Pleosporineae</taxon>
        <taxon>Didymellaceae</taxon>
        <taxon>Didymella</taxon>
    </lineage>
</organism>
<keyword evidence="3" id="KW-1185">Reference proteome</keyword>
<comment type="caution">
    <text evidence="2">The sequence shown here is derived from an EMBL/GenBank/DDBJ whole genome shotgun (WGS) entry which is preliminary data.</text>
</comment>
<evidence type="ECO:0000259" key="1">
    <source>
        <dbReference type="Pfam" id="PF06985"/>
    </source>
</evidence>
<dbReference type="InterPro" id="IPR010730">
    <property type="entry name" value="HET"/>
</dbReference>
<reference evidence="2" key="1">
    <citation type="submission" date="2022-10" db="EMBL/GenBank/DDBJ databases">
        <title>Tapping the CABI collections for fungal endophytes: first genome assemblies for Collariella, Neodidymelliopsis, Ascochyta clinopodiicola, Didymella pomorum, Didymosphaeria variabile, Neocosmospora piperis and Neocucurbitaria cava.</title>
        <authorList>
            <person name="Hill R."/>
        </authorList>
    </citation>
    <scope>NUCLEOTIDE SEQUENCE</scope>
    <source>
        <strain evidence="2">IMI 355091</strain>
    </source>
</reference>
<evidence type="ECO:0000313" key="2">
    <source>
        <dbReference type="EMBL" id="KAJ4407331.1"/>
    </source>
</evidence>
<dbReference type="Proteomes" id="UP001140510">
    <property type="component" value="Unassembled WGS sequence"/>
</dbReference>
<dbReference type="OrthoDB" id="3486565at2759"/>
<accession>A0A9W8ZFL1</accession>
<proteinExistence type="predicted"/>
<evidence type="ECO:0000313" key="3">
    <source>
        <dbReference type="Proteomes" id="UP001140510"/>
    </source>
</evidence>
<protein>
    <recommendedName>
        <fullName evidence="1">Heterokaryon incompatibility domain-containing protein</fullName>
    </recommendedName>
</protein>
<sequence length="194" mass="22386">MRPARLIEIKLLDNLQGKPEVRLIETTPGQIHEYVCLSHRWDEDVKRSKTTLQNMAERRRSIDLAGLPGNFRDFVVIARELGIRHIWIDSICIIQGGDNGHDLAREIAKMGFIYQNAQFVVAAVSSPDSRMGCFINDKWPDKCFKVEDLNGQTHIIGARILNGKGQIRDVNDLNELYPLRTRAWVFQERLFTWN</sequence>
<gene>
    <name evidence="2" type="ORF">N0V91_003915</name>
</gene>
<dbReference type="PANTHER" id="PTHR33112">
    <property type="entry name" value="DOMAIN PROTEIN, PUTATIVE-RELATED"/>
    <property type="match status" value="1"/>
</dbReference>
<name>A0A9W8ZFL1_9PLEO</name>